<keyword evidence="1" id="KW-1185">Reference proteome</keyword>
<organism evidence="1 2">
    <name type="scientific">Romanomermis culicivorax</name>
    <name type="common">Nematode worm</name>
    <dbReference type="NCBI Taxonomy" id="13658"/>
    <lineage>
        <taxon>Eukaryota</taxon>
        <taxon>Metazoa</taxon>
        <taxon>Ecdysozoa</taxon>
        <taxon>Nematoda</taxon>
        <taxon>Enoplea</taxon>
        <taxon>Dorylaimia</taxon>
        <taxon>Mermithida</taxon>
        <taxon>Mermithoidea</taxon>
        <taxon>Mermithidae</taxon>
        <taxon>Romanomermis</taxon>
    </lineage>
</organism>
<evidence type="ECO:0000313" key="1">
    <source>
        <dbReference type="Proteomes" id="UP000887565"/>
    </source>
</evidence>
<dbReference type="Proteomes" id="UP000887565">
    <property type="component" value="Unplaced"/>
</dbReference>
<reference evidence="2" key="1">
    <citation type="submission" date="2022-11" db="UniProtKB">
        <authorList>
            <consortium name="WormBaseParasite"/>
        </authorList>
    </citation>
    <scope>IDENTIFICATION</scope>
</reference>
<dbReference type="WBParaSite" id="nRc.2.0.1.t40077-RA">
    <property type="protein sequence ID" value="nRc.2.0.1.t40077-RA"/>
    <property type="gene ID" value="nRc.2.0.1.g40077"/>
</dbReference>
<protein>
    <submittedName>
        <fullName evidence="2">Uncharacterized protein</fullName>
    </submittedName>
</protein>
<dbReference type="AlphaFoldDB" id="A0A915KMK5"/>
<accession>A0A915KMK5</accession>
<proteinExistence type="predicted"/>
<sequence length="132" mass="15903">MNCELIKTATFNSSKPWENFFVLCRYLNTIAGPKRHHEPSNKDKISAPIHKSCMFEITDERRLEKILRKIIYAKFIRTEKRFRAKNDPHTNFRIFFVNLTQGFDSTQIHVRKRRAIDYYGKQRIDFIFCVTR</sequence>
<evidence type="ECO:0000313" key="2">
    <source>
        <dbReference type="WBParaSite" id="nRc.2.0.1.t40077-RA"/>
    </source>
</evidence>
<name>A0A915KMK5_ROMCU</name>